<keyword evidence="2" id="KW-1185">Reference proteome</keyword>
<dbReference type="EMBL" id="BTSX01000006">
    <property type="protein sequence ID" value="GMT03882.1"/>
    <property type="molecule type" value="Genomic_DNA"/>
</dbReference>
<gene>
    <name evidence="1" type="ORF">PENTCL1PPCAC_26056</name>
</gene>
<evidence type="ECO:0000313" key="1">
    <source>
        <dbReference type="EMBL" id="GMT03882.1"/>
    </source>
</evidence>
<accession>A0AAV5UBZ0</accession>
<proteinExistence type="predicted"/>
<protein>
    <recommendedName>
        <fullName evidence="3">Peptidase</fullName>
    </recommendedName>
</protein>
<sequence>SNYGNGWGFNGYEDDFNSDNYASDPLDWTNTIDVTTFREEITPDIMRYRKQSPQKAKNANVKKPLSSYANLVALALLSSDTEQLP</sequence>
<name>A0AAV5UBZ0_9BILA</name>
<organism evidence="1 2">
    <name type="scientific">Pristionchus entomophagus</name>
    <dbReference type="NCBI Taxonomy" id="358040"/>
    <lineage>
        <taxon>Eukaryota</taxon>
        <taxon>Metazoa</taxon>
        <taxon>Ecdysozoa</taxon>
        <taxon>Nematoda</taxon>
        <taxon>Chromadorea</taxon>
        <taxon>Rhabditida</taxon>
        <taxon>Rhabditina</taxon>
        <taxon>Diplogasteromorpha</taxon>
        <taxon>Diplogasteroidea</taxon>
        <taxon>Neodiplogasteridae</taxon>
        <taxon>Pristionchus</taxon>
    </lineage>
</organism>
<feature type="non-terminal residue" evidence="1">
    <location>
        <position position="1"/>
    </location>
</feature>
<dbReference type="Proteomes" id="UP001432027">
    <property type="component" value="Unassembled WGS sequence"/>
</dbReference>
<dbReference type="AlphaFoldDB" id="A0AAV5UBZ0"/>
<evidence type="ECO:0000313" key="2">
    <source>
        <dbReference type="Proteomes" id="UP001432027"/>
    </source>
</evidence>
<reference evidence="1" key="1">
    <citation type="submission" date="2023-10" db="EMBL/GenBank/DDBJ databases">
        <title>Genome assembly of Pristionchus species.</title>
        <authorList>
            <person name="Yoshida K."/>
            <person name="Sommer R.J."/>
        </authorList>
    </citation>
    <scope>NUCLEOTIDE SEQUENCE</scope>
    <source>
        <strain evidence="1">RS0144</strain>
    </source>
</reference>
<feature type="non-terminal residue" evidence="1">
    <location>
        <position position="85"/>
    </location>
</feature>
<evidence type="ECO:0008006" key="3">
    <source>
        <dbReference type="Google" id="ProtNLM"/>
    </source>
</evidence>
<comment type="caution">
    <text evidence="1">The sequence shown here is derived from an EMBL/GenBank/DDBJ whole genome shotgun (WGS) entry which is preliminary data.</text>
</comment>